<dbReference type="HOGENOM" id="CLU_2938422_0_0_4"/>
<proteinExistence type="predicted"/>
<dbReference type="EMBL" id="CP000352">
    <property type="protein sequence ID" value="ABF08538.1"/>
    <property type="molecule type" value="Genomic_DNA"/>
</dbReference>
<reference evidence="3" key="1">
    <citation type="journal article" date="2010" name="PLoS ONE">
        <title>The complete genome sequence of Cupriavidus metallidurans strain CH34, a master survivalist in harsh and anthropogenic environments.</title>
        <authorList>
            <person name="Janssen P.J."/>
            <person name="Van Houdt R."/>
            <person name="Moors H."/>
            <person name="Monsieurs P."/>
            <person name="Morin N."/>
            <person name="Michaux A."/>
            <person name="Benotmane M.A."/>
            <person name="Leys N."/>
            <person name="Vallaeys T."/>
            <person name="Lapidus A."/>
            <person name="Monchy S."/>
            <person name="Medigue C."/>
            <person name="Taghavi S."/>
            <person name="McCorkle S."/>
            <person name="Dunn J."/>
            <person name="van der Lelie D."/>
            <person name="Mergeay M."/>
        </authorList>
    </citation>
    <scope>NUCLEOTIDE SEQUENCE [LARGE SCALE GENOMIC DNA]</scope>
    <source>
        <strain evidence="3">ATCC 43123 / DSM 2839 / NBRC 102507 / CH34</strain>
    </source>
</reference>
<evidence type="ECO:0000313" key="3">
    <source>
        <dbReference type="Proteomes" id="UP000002429"/>
    </source>
</evidence>
<keyword evidence="3" id="KW-1185">Reference proteome</keyword>
<evidence type="ECO:0000313" key="2">
    <source>
        <dbReference type="EMBL" id="ABF08538.1"/>
    </source>
</evidence>
<organism evidence="2 3">
    <name type="scientific">Cupriavidus metallidurans (strain ATCC 43123 / DSM 2839 / NBRC 102507 / CH34)</name>
    <name type="common">Ralstonia metallidurans</name>
    <dbReference type="NCBI Taxonomy" id="266264"/>
    <lineage>
        <taxon>Bacteria</taxon>
        <taxon>Pseudomonadati</taxon>
        <taxon>Pseudomonadota</taxon>
        <taxon>Betaproteobacteria</taxon>
        <taxon>Burkholderiales</taxon>
        <taxon>Burkholderiaceae</taxon>
        <taxon>Cupriavidus</taxon>
    </lineage>
</organism>
<dbReference type="STRING" id="266264.Rmet_1655"/>
<dbReference type="eggNOG" id="COG3464">
    <property type="taxonomic scope" value="Bacteria"/>
</dbReference>
<dbReference type="KEGG" id="rme:Rmet_1655"/>
<protein>
    <recommendedName>
        <fullName evidence="1">Transposase IS204/IS1001/IS1096/IS1165 DDE domain-containing protein</fullName>
    </recommendedName>
</protein>
<feature type="domain" description="Transposase IS204/IS1001/IS1096/IS1165 DDE" evidence="1">
    <location>
        <begin position="4"/>
        <end position="45"/>
    </location>
</feature>
<dbReference type="AlphaFoldDB" id="Q1LMT8"/>
<gene>
    <name evidence="2" type="ordered locus">Rmet_1655</name>
</gene>
<sequence length="60" mass="6698">MALFGQRLQTYWHGTLARCGHPLNTSVVEGINNTIRVIKRRAYGYPVIRSSTTCGWTTSG</sequence>
<dbReference type="Pfam" id="PF01610">
    <property type="entry name" value="DDE_Tnp_ISL3"/>
    <property type="match status" value="1"/>
</dbReference>
<evidence type="ECO:0000259" key="1">
    <source>
        <dbReference type="Pfam" id="PF01610"/>
    </source>
</evidence>
<dbReference type="Proteomes" id="UP000002429">
    <property type="component" value="Chromosome"/>
</dbReference>
<accession>Q1LMT8</accession>
<dbReference type="InterPro" id="IPR002560">
    <property type="entry name" value="Transposase_DDE"/>
</dbReference>
<name>Q1LMT8_CUPMC</name>